<accession>A0A0S4JDA2</accession>
<dbReference type="OrthoDB" id="270654at2759"/>
<gene>
    <name evidence="2" type="ORF">BSAL_92375</name>
</gene>
<reference evidence="3" key="1">
    <citation type="submission" date="2015-09" db="EMBL/GenBank/DDBJ databases">
        <authorList>
            <consortium name="Pathogen Informatics"/>
        </authorList>
    </citation>
    <scope>NUCLEOTIDE SEQUENCE [LARGE SCALE GENOMIC DNA]</scope>
    <source>
        <strain evidence="3">Lake Konstanz</strain>
    </source>
</reference>
<dbReference type="Proteomes" id="UP000051952">
    <property type="component" value="Unassembled WGS sequence"/>
</dbReference>
<feature type="region of interest" description="Disordered" evidence="1">
    <location>
        <begin position="167"/>
        <end position="226"/>
    </location>
</feature>
<dbReference type="AlphaFoldDB" id="A0A0S4JDA2"/>
<evidence type="ECO:0000313" key="2">
    <source>
        <dbReference type="EMBL" id="CUG86288.1"/>
    </source>
</evidence>
<feature type="compositionally biased region" description="Polar residues" evidence="1">
    <location>
        <begin position="167"/>
        <end position="176"/>
    </location>
</feature>
<protein>
    <submittedName>
        <fullName evidence="2">Uncharacterized protein</fullName>
    </submittedName>
</protein>
<sequence>MLTRPVRLEAVAEKYSTKWHSIRGGYTALFDPSNVVFVEKWYNSIAPLRHRNAFRSVMKGILKAHTSLSSAALSEGQASEMEMCKVGNLLRVYGAPLSAEGKVAARTWLLLPTTTPSDVDSFRDVFTGVQSLYAQESHFKETFKYRPLPDIPSSSAHRLKIDWSNSNAQAAVQRATSAPEVTPRGGGDATSRSRKNTSRREAEETDAKIAELKQKRQLHQQSDKYVVDPSTGCSTFYATRGSPRQQSNSKNRVMATFQPTEASSWISTTRELIRNYGTRVLAVERVLPEQHPAIALTTASVGLCVPNDLRRATELKRVTTS</sequence>
<organism evidence="2 3">
    <name type="scientific">Bodo saltans</name>
    <name type="common">Flagellated protozoan</name>
    <dbReference type="NCBI Taxonomy" id="75058"/>
    <lineage>
        <taxon>Eukaryota</taxon>
        <taxon>Discoba</taxon>
        <taxon>Euglenozoa</taxon>
        <taxon>Kinetoplastea</taxon>
        <taxon>Metakinetoplastina</taxon>
        <taxon>Eubodonida</taxon>
        <taxon>Bodonidae</taxon>
        <taxon>Bodo</taxon>
    </lineage>
</organism>
<feature type="compositionally biased region" description="Basic and acidic residues" evidence="1">
    <location>
        <begin position="198"/>
        <end position="214"/>
    </location>
</feature>
<keyword evidence="3" id="KW-1185">Reference proteome</keyword>
<proteinExistence type="predicted"/>
<dbReference type="VEuPathDB" id="TriTrypDB:BSAL_92375"/>
<dbReference type="EMBL" id="CYKH01001274">
    <property type="protein sequence ID" value="CUG86288.1"/>
    <property type="molecule type" value="Genomic_DNA"/>
</dbReference>
<evidence type="ECO:0000313" key="3">
    <source>
        <dbReference type="Proteomes" id="UP000051952"/>
    </source>
</evidence>
<name>A0A0S4JDA2_BODSA</name>
<dbReference type="OMA" id="QASEMEM"/>
<evidence type="ECO:0000256" key="1">
    <source>
        <dbReference type="SAM" id="MobiDB-lite"/>
    </source>
</evidence>